<evidence type="ECO:0000313" key="2">
    <source>
        <dbReference type="EMBL" id="KKN26687.1"/>
    </source>
</evidence>
<dbReference type="InterPro" id="IPR009091">
    <property type="entry name" value="RCC1/BLIP-II"/>
</dbReference>
<dbReference type="EMBL" id="LAZR01002701">
    <property type="protein sequence ID" value="KKN26687.1"/>
    <property type="molecule type" value="Genomic_DNA"/>
</dbReference>
<dbReference type="PROSITE" id="PS50012">
    <property type="entry name" value="RCC1_3"/>
    <property type="match status" value="7"/>
</dbReference>
<dbReference type="InterPro" id="IPR000408">
    <property type="entry name" value="Reg_chr_condens"/>
</dbReference>
<gene>
    <name evidence="2" type="ORF">LCGC14_0872270</name>
</gene>
<dbReference type="PROSITE" id="PS00626">
    <property type="entry name" value="RCC1_2"/>
    <property type="match status" value="1"/>
</dbReference>
<dbReference type="AlphaFoldDB" id="A0A0F9PPY2"/>
<protein>
    <recommendedName>
        <fullName evidence="3">Chromosome condensation regulator RCC1</fullName>
    </recommendedName>
</protein>
<reference evidence="2" key="1">
    <citation type="journal article" date="2015" name="Nature">
        <title>Complex archaea that bridge the gap between prokaryotes and eukaryotes.</title>
        <authorList>
            <person name="Spang A."/>
            <person name="Saw J.H."/>
            <person name="Jorgensen S.L."/>
            <person name="Zaremba-Niedzwiedzka K."/>
            <person name="Martijn J."/>
            <person name="Lind A.E."/>
            <person name="van Eijk R."/>
            <person name="Schleper C."/>
            <person name="Guy L."/>
            <person name="Ettema T.J."/>
        </authorList>
    </citation>
    <scope>NUCLEOTIDE SEQUENCE</scope>
</reference>
<dbReference type="PRINTS" id="PR00633">
    <property type="entry name" value="RCCNDNSATION"/>
</dbReference>
<evidence type="ECO:0000256" key="1">
    <source>
        <dbReference type="ARBA" id="ARBA00022737"/>
    </source>
</evidence>
<dbReference type="SUPFAM" id="SSF50985">
    <property type="entry name" value="RCC1/BLIP-II"/>
    <property type="match status" value="1"/>
</dbReference>
<dbReference type="Pfam" id="PF00415">
    <property type="entry name" value="RCC1"/>
    <property type="match status" value="7"/>
</dbReference>
<organism evidence="2">
    <name type="scientific">marine sediment metagenome</name>
    <dbReference type="NCBI Taxonomy" id="412755"/>
    <lineage>
        <taxon>unclassified sequences</taxon>
        <taxon>metagenomes</taxon>
        <taxon>ecological metagenomes</taxon>
    </lineage>
</organism>
<comment type="caution">
    <text evidence="2">The sequence shown here is derived from an EMBL/GenBank/DDBJ whole genome shotgun (WGS) entry which is preliminary data.</text>
</comment>
<dbReference type="Gene3D" id="2.130.10.30">
    <property type="entry name" value="Regulator of chromosome condensation 1/beta-lactamase-inhibitor protein II"/>
    <property type="match status" value="2"/>
</dbReference>
<sequence>MTITVTGRIKIPQGLITVGPAAAPAPPPSPSGELWAWGRNNSGYLGLGDTFNRSSPVQIGILTDWTKVDSGDFHTHAIKTDGSLWSWGRGLDGAHGLGNTTDYSSPVQVGILTNWADVAAADVGRHSLAIKTDGTLWAWGAGGGGIHNGEIGDGTTIKRSSPVQIGALTDWASIGIGSFHSMAIKTNGSLWAWGKNDYGNLGLGNTTYYSSPVQVGSLTDWASVSGGNQHTIALKTDGTMWSWGSNFSGRLGLGDGGAGTERSSPVQIGSLTTWSQVSSGSSTGNAIKTDGTIWSWGGNFNGSLGLGDGGAGTDRSSPVQIGALTNWASVSTGGGHSNVLKTDGALWAFGYNGFGALGDGFGTGNNRSSPVQIGSLTTWISINSGRRQSFAIKTTV</sequence>
<evidence type="ECO:0008006" key="3">
    <source>
        <dbReference type="Google" id="ProtNLM"/>
    </source>
</evidence>
<accession>A0A0F9PPY2</accession>
<keyword evidence="1" id="KW-0677">Repeat</keyword>
<dbReference type="InterPro" id="IPR051625">
    <property type="entry name" value="Signaling_Regulatory_Domain"/>
</dbReference>
<name>A0A0F9PPY2_9ZZZZ</name>
<proteinExistence type="predicted"/>
<dbReference type="PANTHER" id="PTHR22872">
    <property type="entry name" value="BTK-BINDING PROTEIN-RELATED"/>
    <property type="match status" value="1"/>
</dbReference>